<dbReference type="CDD" id="cd01949">
    <property type="entry name" value="GGDEF"/>
    <property type="match status" value="1"/>
</dbReference>
<dbReference type="GO" id="GO:0071111">
    <property type="term" value="F:cyclic-guanylate-specific phosphodiesterase activity"/>
    <property type="evidence" value="ECO:0007669"/>
    <property type="project" value="InterPro"/>
</dbReference>
<dbReference type="SMART" id="SM00052">
    <property type="entry name" value="EAL"/>
    <property type="match status" value="1"/>
</dbReference>
<dbReference type="Gene3D" id="3.30.450.20">
    <property type="entry name" value="PAS domain"/>
    <property type="match status" value="1"/>
</dbReference>
<dbReference type="Proteomes" id="UP000886808">
    <property type="component" value="Unassembled WGS sequence"/>
</dbReference>
<dbReference type="CDD" id="cd01948">
    <property type="entry name" value="EAL"/>
    <property type="match status" value="1"/>
</dbReference>
<dbReference type="Gene3D" id="3.20.20.450">
    <property type="entry name" value="EAL domain"/>
    <property type="match status" value="1"/>
</dbReference>
<sequence>MELLSNENKQKSNYLELLHFFSEGSDDCFYILELKENKIYFSKDLNKKYEFLHIENNSCDVSEIVERVYSRDINIFNDEMKKIKRKEKDIYDLTYRILDDKDRIIWIHSRGKVQYDENGEPCTIIGQVSEKLTKYKVDVLTGAFNVSQLIDDISEICKTGRINYLLAIGIDDMKHINLKNGREYGNNLLRKMVKEFEQVIKEYDNRIYRINGDCFAVMLNNAGKQNVKNIYHDMCDKFKGICSLSGGAVEYDKNTIIDGNTMYQCVEIALDEAKKQGKSNLRFFKEKDYQNKISIVRLQDSLKNSILNDFQNFSLNYQPQIDLKNHKLYGAEALLRYIDPERGNIPPTEFVPILEETDMICDVGIWVLKTAIKQCKIWRKKVHDFHISVNLSYSQLKQPNIAQLVLDILEENELSGKALTLEVTESMQLHDYHRLNNIFSCWKAAGIEISVDDFGTGYSSLNRLQKLDIDEIKIDRCFITEIQNSLYNYQLVNNVIKLADNGNMRVCCEGVETEDELAVLQKLGPKLLQGYLFGKPYSTEEFEKRYINSNDLPELICKNIDAKLDNIVQNTHNTREQQLEKILDSLEDCVYVSDMKTYDVYYMNKAHMKMLGIDRYEGKKCYQLMQGKIAPCEMCKKWDLKEKDPNNWNIYNMNLNKNLLIKDRIIDWNGKTARLQVIKAIDINEIKKKEIEQSNNSINDVDIIGSIDLGFWIMDISDDKKSLIVSNIMRKSLSIPDELDKYQTYDFWYSHIDKSYRTYVDISIDRMFKSNRITQIEYIWNHPENDQMISRIVGAINQNGTTYVNGYHRIISNMQALKNLSGKSIREQFEYNCSNKSVLFHTGRDIIFGDDIYEENFPECWIQKEMIHPHFINEFKNIFSNINKKSEIINGKEFLIKSNDGAYNWYNLKTRYISDDLTDLNTMVVILETINRDRAIELEYARVKDFYHVLLGEAVAYAEVDMESREIKSIGGLWKDYPRICKDENISFIDLLLKILKPRVSESDFENFKKYCDTSKFETILQKDKSELRFSYQREINGNSNWVELIIHLFREHTTKNIYALIYLKDIDRIKTRELEQDKMANLDPLTNIFNRRAFEREVIKYMTDPNQKNKGALIIMDIDNFKNINDEYGHAAGDQALKNLANILVNTFRTYDIVARMGGDEFQVFLKNIYDCQIIDKRMQGFLNAVNSQQSLPFTCSVGICMVNSDDFSYQDALEKADKALYKSKRNGKNQYSYSDD</sequence>
<evidence type="ECO:0000313" key="5">
    <source>
        <dbReference type="Proteomes" id="UP000886808"/>
    </source>
</evidence>
<dbReference type="SUPFAM" id="SSF55073">
    <property type="entry name" value="Nucleotide cyclase"/>
    <property type="match status" value="2"/>
</dbReference>
<dbReference type="PANTHER" id="PTHR33121">
    <property type="entry name" value="CYCLIC DI-GMP PHOSPHODIESTERASE PDEF"/>
    <property type="match status" value="1"/>
</dbReference>
<name>A0A9D1PIX6_9FIRM</name>
<dbReference type="InterPro" id="IPR043128">
    <property type="entry name" value="Rev_trsase/Diguanyl_cyclase"/>
</dbReference>
<dbReference type="InterPro" id="IPR013655">
    <property type="entry name" value="PAS_fold_3"/>
</dbReference>
<accession>A0A9D1PIX6</accession>
<dbReference type="NCBIfam" id="TIGR00254">
    <property type="entry name" value="GGDEF"/>
    <property type="match status" value="1"/>
</dbReference>
<comment type="caution">
    <text evidence="4">The sequence shown here is derived from an EMBL/GenBank/DDBJ whole genome shotgun (WGS) entry which is preliminary data.</text>
</comment>
<feature type="domain" description="GGDEF" evidence="3">
    <location>
        <begin position="1110"/>
        <end position="1238"/>
    </location>
</feature>
<evidence type="ECO:0000259" key="1">
    <source>
        <dbReference type="PROSITE" id="PS50112"/>
    </source>
</evidence>
<dbReference type="SUPFAM" id="SSF141868">
    <property type="entry name" value="EAL domain-like"/>
    <property type="match status" value="1"/>
</dbReference>
<evidence type="ECO:0000313" key="4">
    <source>
        <dbReference type="EMBL" id="HIV62495.1"/>
    </source>
</evidence>
<dbReference type="PROSITE" id="PS50883">
    <property type="entry name" value="EAL"/>
    <property type="match status" value="1"/>
</dbReference>
<dbReference type="FunFam" id="3.30.70.270:FF:000001">
    <property type="entry name" value="Diguanylate cyclase domain protein"/>
    <property type="match status" value="1"/>
</dbReference>
<dbReference type="InterPro" id="IPR029787">
    <property type="entry name" value="Nucleotide_cyclase"/>
</dbReference>
<dbReference type="Pfam" id="PF00990">
    <property type="entry name" value="GGDEF"/>
    <property type="match status" value="2"/>
</dbReference>
<protein>
    <submittedName>
        <fullName evidence="4">EAL domain-containing protein</fullName>
    </submittedName>
</protein>
<evidence type="ECO:0000259" key="2">
    <source>
        <dbReference type="PROSITE" id="PS50883"/>
    </source>
</evidence>
<dbReference type="PANTHER" id="PTHR33121:SF70">
    <property type="entry name" value="SIGNALING PROTEIN YKOW"/>
    <property type="match status" value="1"/>
</dbReference>
<proteinExistence type="predicted"/>
<dbReference type="Gene3D" id="3.30.70.270">
    <property type="match status" value="2"/>
</dbReference>
<gene>
    <name evidence="4" type="ORF">H9746_06620</name>
</gene>
<evidence type="ECO:0000259" key="3">
    <source>
        <dbReference type="PROSITE" id="PS50887"/>
    </source>
</evidence>
<dbReference type="AlphaFoldDB" id="A0A9D1PIX6"/>
<reference evidence="4" key="1">
    <citation type="journal article" date="2021" name="PeerJ">
        <title>Extensive microbial diversity within the chicken gut microbiome revealed by metagenomics and culture.</title>
        <authorList>
            <person name="Gilroy R."/>
            <person name="Ravi A."/>
            <person name="Getino M."/>
            <person name="Pursley I."/>
            <person name="Horton D.L."/>
            <person name="Alikhan N.F."/>
            <person name="Baker D."/>
            <person name="Gharbi K."/>
            <person name="Hall N."/>
            <person name="Watson M."/>
            <person name="Adriaenssens E.M."/>
            <person name="Foster-Nyarko E."/>
            <person name="Jarju S."/>
            <person name="Secka A."/>
            <person name="Antonio M."/>
            <person name="Oren A."/>
            <person name="Chaudhuri R.R."/>
            <person name="La Ragione R."/>
            <person name="Hildebrand F."/>
            <person name="Pallen M.J."/>
        </authorList>
    </citation>
    <scope>NUCLEOTIDE SEQUENCE</scope>
    <source>
        <strain evidence="4">CHK193-4272</strain>
    </source>
</reference>
<dbReference type="Pfam" id="PF00563">
    <property type="entry name" value="EAL"/>
    <property type="match status" value="1"/>
</dbReference>
<feature type="domain" description="PAS" evidence="1">
    <location>
        <begin position="575"/>
        <end position="617"/>
    </location>
</feature>
<reference evidence="4" key="2">
    <citation type="submission" date="2021-04" db="EMBL/GenBank/DDBJ databases">
        <authorList>
            <person name="Gilroy R."/>
        </authorList>
    </citation>
    <scope>NUCLEOTIDE SEQUENCE</scope>
    <source>
        <strain evidence="4">CHK193-4272</strain>
    </source>
</reference>
<feature type="domain" description="EAL" evidence="2">
    <location>
        <begin position="295"/>
        <end position="550"/>
    </location>
</feature>
<dbReference type="InterPro" id="IPR000014">
    <property type="entry name" value="PAS"/>
</dbReference>
<feature type="domain" description="GGDEF" evidence="3">
    <location>
        <begin position="161"/>
        <end position="286"/>
    </location>
</feature>
<dbReference type="InterPro" id="IPR035919">
    <property type="entry name" value="EAL_sf"/>
</dbReference>
<dbReference type="InterPro" id="IPR000160">
    <property type="entry name" value="GGDEF_dom"/>
</dbReference>
<dbReference type="InterPro" id="IPR001633">
    <property type="entry name" value="EAL_dom"/>
</dbReference>
<dbReference type="PROSITE" id="PS50887">
    <property type="entry name" value="GGDEF"/>
    <property type="match status" value="2"/>
</dbReference>
<dbReference type="PROSITE" id="PS50112">
    <property type="entry name" value="PAS"/>
    <property type="match status" value="1"/>
</dbReference>
<organism evidence="4 5">
    <name type="scientific">Candidatus Butyricicoccus avistercoris</name>
    <dbReference type="NCBI Taxonomy" id="2838518"/>
    <lineage>
        <taxon>Bacteria</taxon>
        <taxon>Bacillati</taxon>
        <taxon>Bacillota</taxon>
        <taxon>Clostridia</taxon>
        <taxon>Eubacteriales</taxon>
        <taxon>Butyricicoccaceae</taxon>
        <taxon>Butyricicoccus</taxon>
    </lineage>
</organism>
<dbReference type="InterPro" id="IPR050706">
    <property type="entry name" value="Cyclic-di-GMP_PDE-like"/>
</dbReference>
<dbReference type="Pfam" id="PF08447">
    <property type="entry name" value="PAS_3"/>
    <property type="match status" value="1"/>
</dbReference>
<dbReference type="SMART" id="SM00267">
    <property type="entry name" value="GGDEF"/>
    <property type="match status" value="2"/>
</dbReference>
<dbReference type="EMBL" id="DXIE01000036">
    <property type="protein sequence ID" value="HIV62495.1"/>
    <property type="molecule type" value="Genomic_DNA"/>
</dbReference>